<feature type="compositionally biased region" description="Polar residues" evidence="3">
    <location>
        <begin position="70"/>
        <end position="85"/>
    </location>
</feature>
<dbReference type="PANTHER" id="PTHR22881">
    <property type="entry name" value="BROMODOMAIN CONTAINING PROTEIN"/>
    <property type="match status" value="1"/>
</dbReference>
<feature type="compositionally biased region" description="Polar residues" evidence="3">
    <location>
        <begin position="326"/>
        <end position="338"/>
    </location>
</feature>
<evidence type="ECO:0000313" key="6">
    <source>
        <dbReference type="Proteomes" id="UP001182556"/>
    </source>
</evidence>
<dbReference type="AlphaFoldDB" id="A0AAD9FV46"/>
<evidence type="ECO:0000256" key="3">
    <source>
        <dbReference type="SAM" id="MobiDB-lite"/>
    </source>
</evidence>
<dbReference type="PANTHER" id="PTHR22881:SF27">
    <property type="entry name" value="BROMODOMAIN CONTAINING 7_9"/>
    <property type="match status" value="1"/>
</dbReference>
<feature type="compositionally biased region" description="Low complexity" evidence="3">
    <location>
        <begin position="157"/>
        <end position="166"/>
    </location>
</feature>
<keyword evidence="1 2" id="KW-0103">Bromodomain</keyword>
<dbReference type="InterPro" id="IPR001487">
    <property type="entry name" value="Bromodomain"/>
</dbReference>
<evidence type="ECO:0000256" key="2">
    <source>
        <dbReference type="PROSITE-ProRule" id="PRU00035"/>
    </source>
</evidence>
<dbReference type="SUPFAM" id="SSF47370">
    <property type="entry name" value="Bromodomain"/>
    <property type="match status" value="1"/>
</dbReference>
<evidence type="ECO:0000313" key="5">
    <source>
        <dbReference type="EMBL" id="KAK1926764.1"/>
    </source>
</evidence>
<accession>A0AAD9FV46</accession>
<feature type="compositionally biased region" description="Polar residues" evidence="3">
    <location>
        <begin position="132"/>
        <end position="143"/>
    </location>
</feature>
<dbReference type="GO" id="GO:0006325">
    <property type="term" value="P:chromatin organization"/>
    <property type="evidence" value="ECO:0007669"/>
    <property type="project" value="UniProtKB-ARBA"/>
</dbReference>
<dbReference type="Proteomes" id="UP001182556">
    <property type="component" value="Unassembled WGS sequence"/>
</dbReference>
<feature type="region of interest" description="Disordered" evidence="3">
    <location>
        <begin position="1"/>
        <end position="200"/>
    </location>
</feature>
<dbReference type="GO" id="GO:0006357">
    <property type="term" value="P:regulation of transcription by RNA polymerase II"/>
    <property type="evidence" value="ECO:0007669"/>
    <property type="project" value="TreeGrafter"/>
</dbReference>
<protein>
    <recommendedName>
        <fullName evidence="4">Bromo domain-containing protein</fullName>
    </recommendedName>
</protein>
<reference evidence="5" key="1">
    <citation type="submission" date="2023-02" db="EMBL/GenBank/DDBJ databases">
        <title>Identification and recombinant expression of a fungal hydrolase from Papiliotrema laurentii that hydrolyzes apple cutin and clears colloidal polyester polyurethane.</title>
        <authorList>
            <consortium name="DOE Joint Genome Institute"/>
            <person name="Roman V.A."/>
            <person name="Bojanowski C."/>
            <person name="Crable B.R."/>
            <person name="Wagner D.N."/>
            <person name="Hung C.S."/>
            <person name="Nadeau L.J."/>
            <person name="Schratz L."/>
            <person name="Haridas S."/>
            <person name="Pangilinan J."/>
            <person name="Lipzen A."/>
            <person name="Na H."/>
            <person name="Yan M."/>
            <person name="Ng V."/>
            <person name="Grigoriev I.V."/>
            <person name="Spatafora J.W."/>
            <person name="Barlow D."/>
            <person name="Biffinger J."/>
            <person name="Kelley-Loughnane N."/>
            <person name="Varaljay V.A."/>
            <person name="Crookes-Goodson W.J."/>
        </authorList>
    </citation>
    <scope>NUCLEOTIDE SEQUENCE</scope>
    <source>
        <strain evidence="5">5307AH</strain>
    </source>
</reference>
<feature type="compositionally biased region" description="Polar residues" evidence="3">
    <location>
        <begin position="740"/>
        <end position="753"/>
    </location>
</feature>
<dbReference type="SMART" id="SM00297">
    <property type="entry name" value="BROMO"/>
    <property type="match status" value="1"/>
</dbReference>
<dbReference type="PROSITE" id="PS50014">
    <property type="entry name" value="BROMODOMAIN_2"/>
    <property type="match status" value="1"/>
</dbReference>
<keyword evidence="6" id="KW-1185">Reference proteome</keyword>
<feature type="domain" description="Bromo" evidence="4">
    <location>
        <begin position="219"/>
        <end position="292"/>
    </location>
</feature>
<sequence length="816" mass="89490">MPITLKLNLASTGVPNGHPSTPSVKIKLSSSTQPTQQNAEAGPSTPTPRPPPTPATSTPLAGSKPPASVANITGTAKKTPGSSQAKPKKPKPSTKVQASKSREASLPRPSAIPPRLLSSGPSTPKSAHPSLSYDTSTPATSMDTPLKSETEDDGDPDPLSLPLSPSAMEVSTPHSSEPGQETVGTSAAPQAPPERVAPKWQRVKKPLKELLNKIMVELRRRDEYALFEEPVRTSDFPEYLAIVGGEENMMDLGTMQSKVDEGEYRSIDDIEVDLRKLVTAAQKFNPPGTIPHNSAGKILTYGLKHIDRSRPIVRTPTPSPERFVSENGTPARGQSTFSGREGTAPLATVTEIPPQHYIPVEMLEYPPNSLFARAVGWNLNGGRHIWSKRQLRGREKFTGKWRHWTLDGTRDMAELEDLDEWFANTRTSEDETSLRKVDWKRMRKEGVWWETELGGPQGQPPLPFTPYAKPTPMRHRTLGPLDLGIMPEIDAELRLLANSTKQPEHVALSEQLRPLRRKAKAPPTHPQSFVNVFEGHLDVDPRDVLSQAMFGDTTGEAYSRSLNEFVQGAMNMAGDGPSDEDAKPETDTIPLDEWVAGNYRQGLMGSGARKAASQTLNEILTLSTIDMDSTAVTDLQPRQAALYEVAKREYGRRALQYLTLPRHQLDIASLLTQPSDFLFPGLGGKTGVTEGLEWVSKEIGRLADEVQKEHDEKIASIKRKREDQGSEAVKRIKVEETAGLESTASSPLSQAPDSPSKEGETVVQATVVPREAALRRLRLELVALSKFYPLVALKKMSKEEAERLLPVSVRALMSKK</sequence>
<evidence type="ECO:0000259" key="4">
    <source>
        <dbReference type="PROSITE" id="PS50014"/>
    </source>
</evidence>
<feature type="compositionally biased region" description="Polar residues" evidence="3">
    <location>
        <begin position="172"/>
        <end position="188"/>
    </location>
</feature>
<dbReference type="Pfam" id="PF00439">
    <property type="entry name" value="Bromodomain"/>
    <property type="match status" value="1"/>
</dbReference>
<dbReference type="InterPro" id="IPR036427">
    <property type="entry name" value="Bromodomain-like_sf"/>
</dbReference>
<dbReference type="CDD" id="cd04369">
    <property type="entry name" value="Bromodomain"/>
    <property type="match status" value="1"/>
</dbReference>
<feature type="compositionally biased region" description="Polar residues" evidence="3">
    <location>
        <begin position="9"/>
        <end position="39"/>
    </location>
</feature>
<dbReference type="EMBL" id="JAODAN010000002">
    <property type="protein sequence ID" value="KAK1926764.1"/>
    <property type="molecule type" value="Genomic_DNA"/>
</dbReference>
<proteinExistence type="predicted"/>
<feature type="region of interest" description="Disordered" evidence="3">
    <location>
        <begin position="739"/>
        <end position="762"/>
    </location>
</feature>
<comment type="caution">
    <text evidence="5">The sequence shown here is derived from an EMBL/GenBank/DDBJ whole genome shotgun (WGS) entry which is preliminary data.</text>
</comment>
<gene>
    <name evidence="5" type="ORF">DB88DRAFT_538630</name>
</gene>
<dbReference type="InterPro" id="IPR051831">
    <property type="entry name" value="Bromodomain_contain_prot"/>
</dbReference>
<evidence type="ECO:0000256" key="1">
    <source>
        <dbReference type="ARBA" id="ARBA00023117"/>
    </source>
</evidence>
<dbReference type="Gene3D" id="1.20.920.10">
    <property type="entry name" value="Bromodomain-like"/>
    <property type="match status" value="1"/>
</dbReference>
<name>A0AAD9FV46_PAPLA</name>
<feature type="region of interest" description="Disordered" evidence="3">
    <location>
        <begin position="311"/>
        <end position="341"/>
    </location>
</feature>
<feature type="compositionally biased region" description="Pro residues" evidence="3">
    <location>
        <begin position="45"/>
        <end position="54"/>
    </location>
</feature>
<dbReference type="GO" id="GO:0005634">
    <property type="term" value="C:nucleus"/>
    <property type="evidence" value="ECO:0007669"/>
    <property type="project" value="TreeGrafter"/>
</dbReference>
<organism evidence="5 6">
    <name type="scientific">Papiliotrema laurentii</name>
    <name type="common">Cryptococcus laurentii</name>
    <dbReference type="NCBI Taxonomy" id="5418"/>
    <lineage>
        <taxon>Eukaryota</taxon>
        <taxon>Fungi</taxon>
        <taxon>Dikarya</taxon>
        <taxon>Basidiomycota</taxon>
        <taxon>Agaricomycotina</taxon>
        <taxon>Tremellomycetes</taxon>
        <taxon>Tremellales</taxon>
        <taxon>Rhynchogastremaceae</taxon>
        <taxon>Papiliotrema</taxon>
    </lineage>
</organism>